<accession>A0ABN6EQF8</accession>
<protein>
    <submittedName>
        <fullName evidence="1">Uncharacterized protein</fullName>
    </submittedName>
</protein>
<reference evidence="1" key="1">
    <citation type="journal article" date="2022" name="Arch. Microbiol.">
        <title>Pseudodesulfovibrio sediminis sp. nov., a mesophilic and neutrophilic sulfate-reducing bacterium isolated from sediment of a brackish lake.</title>
        <authorList>
            <person name="Takahashi A."/>
            <person name="Kojima H."/>
            <person name="Watanabe M."/>
            <person name="Fukui M."/>
        </authorList>
    </citation>
    <scope>NUCLEOTIDE SEQUENCE</scope>
    <source>
        <strain evidence="1">SF6</strain>
    </source>
</reference>
<dbReference type="EMBL" id="AP024485">
    <property type="protein sequence ID" value="BCS88662.1"/>
    <property type="molecule type" value="Genomic_DNA"/>
</dbReference>
<dbReference type="Gene3D" id="1.10.40.50">
    <property type="entry name" value="Probable gtpase engc, domain 3"/>
    <property type="match status" value="1"/>
</dbReference>
<dbReference type="Proteomes" id="UP001053296">
    <property type="component" value="Chromosome"/>
</dbReference>
<sequence length="81" mass="9718">MLARECRFSDCTHTQECGCRVLEAVAGGELSQDRLESYHKMKRELAYLSERQHKSADRVEKERWRDVALFAREIKKYRKKR</sequence>
<gene>
    <name evidence="1" type="ORF">PSDVSF_19040</name>
</gene>
<evidence type="ECO:0000313" key="2">
    <source>
        <dbReference type="Proteomes" id="UP001053296"/>
    </source>
</evidence>
<organism evidence="1 2">
    <name type="scientific">Pseudodesulfovibrio sediminis</name>
    <dbReference type="NCBI Taxonomy" id="2810563"/>
    <lineage>
        <taxon>Bacteria</taxon>
        <taxon>Pseudomonadati</taxon>
        <taxon>Thermodesulfobacteriota</taxon>
        <taxon>Desulfovibrionia</taxon>
        <taxon>Desulfovibrionales</taxon>
        <taxon>Desulfovibrionaceae</taxon>
    </lineage>
</organism>
<proteinExistence type="predicted"/>
<evidence type="ECO:0000313" key="1">
    <source>
        <dbReference type="EMBL" id="BCS88662.1"/>
    </source>
</evidence>
<name>A0ABN6EQF8_9BACT</name>
<keyword evidence="2" id="KW-1185">Reference proteome</keyword>